<evidence type="ECO:0000256" key="3">
    <source>
        <dbReference type="ARBA" id="ARBA00011870"/>
    </source>
</evidence>
<evidence type="ECO:0000313" key="7">
    <source>
        <dbReference type="EMBL" id="MDA8484229.1"/>
    </source>
</evidence>
<comment type="caution">
    <text evidence="7">The sequence shown here is derived from an EMBL/GenBank/DDBJ whole genome shotgun (WGS) entry which is preliminary data.</text>
</comment>
<dbReference type="CDD" id="cd00591">
    <property type="entry name" value="HU_IHF"/>
    <property type="match status" value="1"/>
</dbReference>
<proteinExistence type="inferred from homology"/>
<dbReference type="Pfam" id="PF00216">
    <property type="entry name" value="Bac_DNA_binding"/>
    <property type="match status" value="1"/>
</dbReference>
<dbReference type="InterPro" id="IPR000119">
    <property type="entry name" value="Hist_DNA-bd"/>
</dbReference>
<protein>
    <submittedName>
        <fullName evidence="7">HU family DNA-binding protein</fullName>
    </submittedName>
</protein>
<keyword evidence="8" id="KW-1185">Reference proteome</keyword>
<keyword evidence="5 7" id="KW-0238">DNA-binding</keyword>
<dbReference type="GO" id="GO:0003677">
    <property type="term" value="F:DNA binding"/>
    <property type="evidence" value="ECO:0007669"/>
    <property type="project" value="UniProtKB-KW"/>
</dbReference>
<evidence type="ECO:0000256" key="1">
    <source>
        <dbReference type="ARBA" id="ARBA00003819"/>
    </source>
</evidence>
<evidence type="ECO:0000256" key="4">
    <source>
        <dbReference type="ARBA" id="ARBA00023067"/>
    </source>
</evidence>
<evidence type="ECO:0000256" key="6">
    <source>
        <dbReference type="RuleBase" id="RU003939"/>
    </source>
</evidence>
<reference evidence="7 8" key="1">
    <citation type="submission" date="2022-07" db="EMBL/GenBank/DDBJ databases">
        <title>Genome Analysis of Selected Gammaproteobacteria from Nigerian Food snails.</title>
        <authorList>
            <person name="Okafor A.C."/>
        </authorList>
    </citation>
    <scope>NUCLEOTIDE SEQUENCE [LARGE SCALE GENOMIC DNA]</scope>
    <source>
        <strain evidence="7 8">Awg 2</strain>
    </source>
</reference>
<evidence type="ECO:0000256" key="5">
    <source>
        <dbReference type="ARBA" id="ARBA00023125"/>
    </source>
</evidence>
<name>A0ABT4Y5W8_METRE</name>
<keyword evidence="4" id="KW-0226">DNA condensation</keyword>
<dbReference type="SUPFAM" id="SSF47729">
    <property type="entry name" value="IHF-like DNA-binding proteins"/>
    <property type="match status" value="1"/>
</dbReference>
<dbReference type="InterPro" id="IPR010992">
    <property type="entry name" value="IHF-like_DNA-bd_dom_sf"/>
</dbReference>
<accession>A0ABT4Y5W8</accession>
<dbReference type="RefSeq" id="WP_271471157.1">
    <property type="nucleotide sequence ID" value="NZ_JANEWF010000014.1"/>
</dbReference>
<evidence type="ECO:0000313" key="8">
    <source>
        <dbReference type="Proteomes" id="UP001211689"/>
    </source>
</evidence>
<sequence>MRAGAPGQATSQTFIKWSNTMALTKDQLISDIAEATDTTKAAVRAVLEQLSEIVSDSLENSDEITLPGIGKLKVGDRPARTGRNPQTGKAIEIAAKKVVKFVPAKALTDAVNK</sequence>
<gene>
    <name evidence="7" type="ORF">NNO07_14230</name>
</gene>
<dbReference type="PANTHER" id="PTHR33175">
    <property type="entry name" value="DNA-BINDING PROTEIN HU"/>
    <property type="match status" value="1"/>
</dbReference>
<organism evidence="7 8">
    <name type="scientific">Metapseudomonas resinovorans</name>
    <name type="common">Pseudomonas resinovorans</name>
    <dbReference type="NCBI Taxonomy" id="53412"/>
    <lineage>
        <taxon>Bacteria</taxon>
        <taxon>Pseudomonadati</taxon>
        <taxon>Pseudomonadota</taxon>
        <taxon>Gammaproteobacteria</taxon>
        <taxon>Pseudomonadales</taxon>
        <taxon>Pseudomonadaceae</taxon>
        <taxon>Metapseudomonas</taxon>
    </lineage>
</organism>
<dbReference type="Gene3D" id="4.10.520.10">
    <property type="entry name" value="IHF-like DNA-binding proteins"/>
    <property type="match status" value="1"/>
</dbReference>
<dbReference type="SMART" id="SM00411">
    <property type="entry name" value="BHL"/>
    <property type="match status" value="1"/>
</dbReference>
<comment type="function">
    <text evidence="1">Histone-like DNA-binding protein which is capable of wrapping DNA to stabilize it, and thus to prevent its denaturation under extreme environmental conditions.</text>
</comment>
<comment type="subunit">
    <text evidence="3">Heterodimer of an alpha and a beta chain.</text>
</comment>
<evidence type="ECO:0000256" key="2">
    <source>
        <dbReference type="ARBA" id="ARBA00010529"/>
    </source>
</evidence>
<dbReference type="Proteomes" id="UP001211689">
    <property type="component" value="Unassembled WGS sequence"/>
</dbReference>
<dbReference type="PRINTS" id="PR01727">
    <property type="entry name" value="DNABINDINGHU"/>
</dbReference>
<dbReference type="PANTHER" id="PTHR33175:SF12">
    <property type="entry name" value="DNA-BINDING PROTEIN HU-ALPHA"/>
    <property type="match status" value="1"/>
</dbReference>
<dbReference type="EMBL" id="JANEWF010000014">
    <property type="protein sequence ID" value="MDA8484229.1"/>
    <property type="molecule type" value="Genomic_DNA"/>
</dbReference>
<comment type="similarity">
    <text evidence="2 6">Belongs to the bacterial histone-like protein family.</text>
</comment>